<evidence type="ECO:0000313" key="2">
    <source>
        <dbReference type="EMBL" id="HIZ92727.1"/>
    </source>
</evidence>
<comment type="caution">
    <text evidence="2">The sequence shown here is derived from an EMBL/GenBank/DDBJ whole genome shotgun (WGS) entry which is preliminary data.</text>
</comment>
<accession>A0A9D2GZ93</accession>
<dbReference type="InterPro" id="IPR055705">
    <property type="entry name" value="DUF7281"/>
</dbReference>
<sequence length="283" mass="32842">MAISASIQALLTGEQVAGSKLNSKLLDELLAEGLLLVVSRGSRKSYRARDMEALKRFLIDKDEAFRILEVNASDSRALMATETGNSKLVMVRSCPGFPVNSYEPIECFLDRKPLVVSPQEGSFLFVSDWEKFTIPEDVVVVGIENMENFRMIRRQRTFFDKYLHDHGLSDKVLFVSRYPQSTDLRKWLCTIPNHYLHFGDFDLAGINIFLFEFQQYLGKERSSYLIPADIESRLKSGSRKRYDEQYYRFKDIKSDVCELQQLIDLIHHERKAYDQEGYIYCDP</sequence>
<dbReference type="Pfam" id="PF23947">
    <property type="entry name" value="DUF7281"/>
    <property type="match status" value="1"/>
</dbReference>
<name>A0A9D2GZ93_9BACE</name>
<gene>
    <name evidence="2" type="ORF">H9807_11535</name>
</gene>
<organism evidence="2 3">
    <name type="scientific">Candidatus Bacteroides merdavium</name>
    <dbReference type="NCBI Taxonomy" id="2838472"/>
    <lineage>
        <taxon>Bacteria</taxon>
        <taxon>Pseudomonadati</taxon>
        <taxon>Bacteroidota</taxon>
        <taxon>Bacteroidia</taxon>
        <taxon>Bacteroidales</taxon>
        <taxon>Bacteroidaceae</taxon>
        <taxon>Bacteroides</taxon>
    </lineage>
</organism>
<feature type="domain" description="DUF7281" evidence="1">
    <location>
        <begin position="179"/>
        <end position="276"/>
    </location>
</feature>
<dbReference type="EMBL" id="DXAV01000093">
    <property type="protein sequence ID" value="HIZ92727.1"/>
    <property type="molecule type" value="Genomic_DNA"/>
</dbReference>
<evidence type="ECO:0000259" key="1">
    <source>
        <dbReference type="Pfam" id="PF23947"/>
    </source>
</evidence>
<dbReference type="AlphaFoldDB" id="A0A9D2GZ93"/>
<reference evidence="2" key="2">
    <citation type="submission" date="2021-04" db="EMBL/GenBank/DDBJ databases">
        <authorList>
            <person name="Gilroy R."/>
        </authorList>
    </citation>
    <scope>NUCLEOTIDE SEQUENCE</scope>
    <source>
        <strain evidence="2">CHK118-2852</strain>
    </source>
</reference>
<dbReference type="Proteomes" id="UP000824108">
    <property type="component" value="Unassembled WGS sequence"/>
</dbReference>
<protein>
    <recommendedName>
        <fullName evidence="1">DUF7281 domain-containing protein</fullName>
    </recommendedName>
</protein>
<evidence type="ECO:0000313" key="3">
    <source>
        <dbReference type="Proteomes" id="UP000824108"/>
    </source>
</evidence>
<reference evidence="2" key="1">
    <citation type="journal article" date="2021" name="PeerJ">
        <title>Extensive microbial diversity within the chicken gut microbiome revealed by metagenomics and culture.</title>
        <authorList>
            <person name="Gilroy R."/>
            <person name="Ravi A."/>
            <person name="Getino M."/>
            <person name="Pursley I."/>
            <person name="Horton D.L."/>
            <person name="Alikhan N.F."/>
            <person name="Baker D."/>
            <person name="Gharbi K."/>
            <person name="Hall N."/>
            <person name="Watson M."/>
            <person name="Adriaenssens E.M."/>
            <person name="Foster-Nyarko E."/>
            <person name="Jarju S."/>
            <person name="Secka A."/>
            <person name="Antonio M."/>
            <person name="Oren A."/>
            <person name="Chaudhuri R.R."/>
            <person name="La Ragione R."/>
            <person name="Hildebrand F."/>
            <person name="Pallen M.J."/>
        </authorList>
    </citation>
    <scope>NUCLEOTIDE SEQUENCE</scope>
    <source>
        <strain evidence="2">CHK118-2852</strain>
    </source>
</reference>
<proteinExistence type="predicted"/>